<dbReference type="EMBL" id="WWEQ01000081">
    <property type="protein sequence ID" value="MYM20819.1"/>
    <property type="molecule type" value="Genomic_DNA"/>
</dbReference>
<proteinExistence type="predicted"/>
<dbReference type="SUPFAM" id="SSF144010">
    <property type="entry name" value="CofE-like"/>
    <property type="match status" value="1"/>
</dbReference>
<name>A0A6N9H9W4_9MICO</name>
<evidence type="ECO:0000313" key="1">
    <source>
        <dbReference type="EMBL" id="MYM20819.1"/>
    </source>
</evidence>
<accession>A0A6N9H9W4</accession>
<dbReference type="Gene3D" id="3.30.1330.100">
    <property type="entry name" value="CofE-like"/>
    <property type="match status" value="1"/>
</dbReference>
<dbReference type="AlphaFoldDB" id="A0A6N9H9W4"/>
<dbReference type="Proteomes" id="UP000469215">
    <property type="component" value="Unassembled WGS sequence"/>
</dbReference>
<evidence type="ECO:0008006" key="3">
    <source>
        <dbReference type="Google" id="ProtNLM"/>
    </source>
</evidence>
<keyword evidence="2" id="KW-1185">Reference proteome</keyword>
<evidence type="ECO:0000313" key="2">
    <source>
        <dbReference type="Proteomes" id="UP000469215"/>
    </source>
</evidence>
<organism evidence="1 2">
    <name type="scientific">Brevibacterium rongguiense</name>
    <dbReference type="NCBI Taxonomy" id="2695267"/>
    <lineage>
        <taxon>Bacteria</taxon>
        <taxon>Bacillati</taxon>
        <taxon>Actinomycetota</taxon>
        <taxon>Actinomycetes</taxon>
        <taxon>Micrococcales</taxon>
        <taxon>Brevibacteriaceae</taxon>
        <taxon>Brevibacterium</taxon>
    </lineage>
</organism>
<reference evidence="1 2" key="1">
    <citation type="submission" date="2020-01" db="EMBL/GenBank/DDBJ databases">
        <authorList>
            <person name="Deng T."/>
        </authorList>
    </citation>
    <scope>NUCLEOTIDE SEQUENCE [LARGE SCALE GENOMIC DNA]</scope>
    <source>
        <strain evidence="1 2">5221</strain>
    </source>
</reference>
<sequence length="179" mass="17616">MDAPPAHASRLLTAFAPPGPGPVGPGDRVASLIAMAFDRAGIEARDGDVLTVDARTVAAAAGRERACASDEDFAALVAGAGAEPLAARTLGGRTVSVVRVGQRALVDAGLARPVSYPGTVVLPLPDAPAVATALAASLRTLLRARVDVVLTAPDARPGALPPALLAVGATLAAGPADAV</sequence>
<comment type="caution">
    <text evidence="1">The sequence shown here is derived from an EMBL/GenBank/DDBJ whole genome shotgun (WGS) entry which is preliminary data.</text>
</comment>
<gene>
    <name evidence="1" type="ORF">GSY69_12815</name>
</gene>
<protein>
    <recommendedName>
        <fullName evidence="3">Coenzyme F420:L-glutamate ligase-like domain-containing protein</fullName>
    </recommendedName>
</protein>
<feature type="non-terminal residue" evidence="1">
    <location>
        <position position="179"/>
    </location>
</feature>